<reference evidence="3" key="1">
    <citation type="journal article" date="2013" name="PLoS ONE">
        <title>Metagenomic insights into the carbohydrate-active enzymes carried by the microorganisms adhering to solid digesta in the rumen of cows.</title>
        <authorList>
            <person name="Wang L."/>
            <person name="Hatem A."/>
            <person name="Catalyurek U.V."/>
            <person name="Morrison M."/>
            <person name="Yu Z."/>
        </authorList>
    </citation>
    <scope>NUCLEOTIDE SEQUENCE</scope>
</reference>
<dbReference type="GO" id="GO:0003700">
    <property type="term" value="F:DNA-binding transcription factor activity"/>
    <property type="evidence" value="ECO:0007669"/>
    <property type="project" value="TreeGrafter"/>
</dbReference>
<dbReference type="SUPFAM" id="SSF47413">
    <property type="entry name" value="lambda repressor-like DNA-binding domains"/>
    <property type="match status" value="1"/>
</dbReference>
<dbReference type="InterPro" id="IPR001387">
    <property type="entry name" value="Cro/C1-type_HTH"/>
</dbReference>
<name>W0FH90_9BACT</name>
<feature type="domain" description="HTH cro/C1-type" evidence="2">
    <location>
        <begin position="24"/>
        <end position="79"/>
    </location>
</feature>
<dbReference type="Gene3D" id="1.10.260.40">
    <property type="entry name" value="lambda repressor-like DNA-binding domains"/>
    <property type="match status" value="1"/>
</dbReference>
<organism evidence="3">
    <name type="scientific">uncultured bacterium Contig643</name>
    <dbReference type="NCBI Taxonomy" id="1393602"/>
    <lineage>
        <taxon>Bacteria</taxon>
        <taxon>environmental samples</taxon>
    </lineage>
</organism>
<evidence type="ECO:0000259" key="2">
    <source>
        <dbReference type="PROSITE" id="PS50943"/>
    </source>
</evidence>
<dbReference type="PROSITE" id="PS50943">
    <property type="entry name" value="HTH_CROC1"/>
    <property type="match status" value="1"/>
</dbReference>
<dbReference type="CDD" id="cd00093">
    <property type="entry name" value="HTH_XRE"/>
    <property type="match status" value="1"/>
</dbReference>
<dbReference type="GO" id="GO:0005829">
    <property type="term" value="C:cytosol"/>
    <property type="evidence" value="ECO:0007669"/>
    <property type="project" value="TreeGrafter"/>
</dbReference>
<evidence type="ECO:0000313" key="3">
    <source>
        <dbReference type="EMBL" id="AHF24058.1"/>
    </source>
</evidence>
<proteinExistence type="predicted"/>
<dbReference type="AlphaFoldDB" id="W0FH90"/>
<accession>W0FH90</accession>
<evidence type="ECO:0000256" key="1">
    <source>
        <dbReference type="ARBA" id="ARBA00023125"/>
    </source>
</evidence>
<sequence>MLDRILYSRLYYEKKEARDMENKLKTIRKAKNLSQAELAEKSGVSRATIANIERGKQVELLVGTVAKLASALDVSISEVI</sequence>
<dbReference type="GO" id="GO:0003677">
    <property type="term" value="F:DNA binding"/>
    <property type="evidence" value="ECO:0007669"/>
    <property type="project" value="UniProtKB-KW"/>
</dbReference>
<protein>
    <submittedName>
        <fullName evidence="3">Transcriptional regulator, Cro/CI family</fullName>
    </submittedName>
</protein>
<dbReference type="InterPro" id="IPR010982">
    <property type="entry name" value="Lambda_DNA-bd_dom_sf"/>
</dbReference>
<dbReference type="PANTHER" id="PTHR46797:SF1">
    <property type="entry name" value="METHYLPHOSPHONATE SYNTHASE"/>
    <property type="match status" value="1"/>
</dbReference>
<dbReference type="EMBL" id="KC246783">
    <property type="protein sequence ID" value="AHF24058.1"/>
    <property type="molecule type" value="Genomic_DNA"/>
</dbReference>
<keyword evidence="1" id="KW-0238">DNA-binding</keyword>
<dbReference type="Pfam" id="PF01381">
    <property type="entry name" value="HTH_3"/>
    <property type="match status" value="1"/>
</dbReference>
<dbReference type="InterPro" id="IPR050807">
    <property type="entry name" value="TransReg_Diox_bact_type"/>
</dbReference>
<dbReference type="SMART" id="SM00530">
    <property type="entry name" value="HTH_XRE"/>
    <property type="match status" value="1"/>
</dbReference>
<dbReference type="PANTHER" id="PTHR46797">
    <property type="entry name" value="HTH-TYPE TRANSCRIPTIONAL REGULATOR"/>
    <property type="match status" value="1"/>
</dbReference>